<dbReference type="InterPro" id="IPR001608">
    <property type="entry name" value="Ala_racemase_N"/>
</dbReference>
<dbReference type="SUPFAM" id="SSF51419">
    <property type="entry name" value="PLP-binding barrel"/>
    <property type="match status" value="1"/>
</dbReference>
<dbReference type="Gene3D" id="3.20.20.10">
    <property type="entry name" value="Alanine racemase"/>
    <property type="match status" value="1"/>
</dbReference>
<evidence type="ECO:0000256" key="5">
    <source>
        <dbReference type="PIRSR" id="PIRSR600821-50"/>
    </source>
</evidence>
<dbReference type="PROSITE" id="PS00395">
    <property type="entry name" value="ALANINE_RACEMASE"/>
    <property type="match status" value="1"/>
</dbReference>
<dbReference type="InterPro" id="IPR029066">
    <property type="entry name" value="PLP-binding_barrel"/>
</dbReference>
<dbReference type="GO" id="GO:0030632">
    <property type="term" value="P:D-alanine biosynthetic process"/>
    <property type="evidence" value="ECO:0007669"/>
    <property type="project" value="UniProtKB-UniRule"/>
</dbReference>
<evidence type="ECO:0000256" key="2">
    <source>
        <dbReference type="ARBA" id="ARBA00022898"/>
    </source>
</evidence>
<accession>A0A8H9GF51</accession>
<dbReference type="InterPro" id="IPR009006">
    <property type="entry name" value="Ala_racemase/Decarboxylase_C"/>
</dbReference>
<dbReference type="GO" id="GO:0008784">
    <property type="term" value="F:alanine racemase activity"/>
    <property type="evidence" value="ECO:0007669"/>
    <property type="project" value="UniProtKB-UniRule"/>
</dbReference>
<dbReference type="Proteomes" id="UP000655589">
    <property type="component" value="Unassembled WGS sequence"/>
</dbReference>
<dbReference type="PANTHER" id="PTHR30511">
    <property type="entry name" value="ALANINE RACEMASE"/>
    <property type="match status" value="1"/>
</dbReference>
<dbReference type="GO" id="GO:0009252">
    <property type="term" value="P:peptidoglycan biosynthetic process"/>
    <property type="evidence" value="ECO:0007669"/>
    <property type="project" value="TreeGrafter"/>
</dbReference>
<keyword evidence="3 4" id="KW-0413">Isomerase</keyword>
<comment type="catalytic activity">
    <reaction evidence="4">
        <text>L-alanine = D-alanine</text>
        <dbReference type="Rhea" id="RHEA:20249"/>
        <dbReference type="ChEBI" id="CHEBI:57416"/>
        <dbReference type="ChEBI" id="CHEBI:57972"/>
        <dbReference type="EC" id="5.1.1.1"/>
    </reaction>
</comment>
<organism evidence="8 9">
    <name type="scientific">Promicromonospora citrea</name>
    <dbReference type="NCBI Taxonomy" id="43677"/>
    <lineage>
        <taxon>Bacteria</taxon>
        <taxon>Bacillati</taxon>
        <taxon>Actinomycetota</taxon>
        <taxon>Actinomycetes</taxon>
        <taxon>Micrococcales</taxon>
        <taxon>Promicromonosporaceae</taxon>
        <taxon>Promicromonospora</taxon>
    </lineage>
</organism>
<feature type="active site" description="Proton acceptor; specific for D-alanine" evidence="4">
    <location>
        <position position="39"/>
    </location>
</feature>
<evidence type="ECO:0000313" key="9">
    <source>
        <dbReference type="Proteomes" id="UP000655589"/>
    </source>
</evidence>
<comment type="pathway">
    <text evidence="4">Amino-acid biosynthesis; D-alanine biosynthesis; D-alanine from L-alanine: step 1/1.</text>
</comment>
<dbReference type="CDD" id="cd00430">
    <property type="entry name" value="PLPDE_III_AR"/>
    <property type="match status" value="1"/>
</dbReference>
<dbReference type="InterPro" id="IPR000821">
    <property type="entry name" value="Ala_racemase"/>
</dbReference>
<dbReference type="EMBL" id="BMPT01000002">
    <property type="protein sequence ID" value="GGM12649.1"/>
    <property type="molecule type" value="Genomic_DNA"/>
</dbReference>
<keyword evidence="2 4" id="KW-0663">Pyridoxal phosphate</keyword>
<comment type="caution">
    <text evidence="8">The sequence shown here is derived from an EMBL/GenBank/DDBJ whole genome shotgun (WGS) entry which is preliminary data.</text>
</comment>
<sequence length="413" mass="42078">MSTTPVYPARAIVDLDAIRDNVRALRSTAGSAQVMGVVKADAYGHGLAPAARAALAGGATWLGAAQTREALAVRAAVGPGPRVLTWLYSPGAPFADLVREDVDVAVAGAWALDELADAARAVGRAARVHLKVDTGLGRNGIMPGDLPAVLDRATALQSEGALTVVGVMSHYALADEPDDPSVKMQTHAFDEAVRAVEAAGLPIEVRHIANSAATLTNPAAHYDLVRPGIAVYGLSPVPQLAVPGDHGLRPAMTLEARLATVKRVPAGHGVSYGHAYTTTQDTVLGVIPLGYGDGIPRHASGGSLGPGGPVLVGGGVDDVAAPDAGLGTARVLRIAGRVCMDQVVIDLGPYAPEQAGDVVTLFGASDGLTRAGAPNAEDWAQAAGTISYEIVTRLGARVPRVYVGTAGRETAGE</sequence>
<dbReference type="HAMAP" id="MF_01201">
    <property type="entry name" value="Ala_racemase"/>
    <property type="match status" value="1"/>
</dbReference>
<dbReference type="GO" id="GO:0030170">
    <property type="term" value="F:pyridoxal phosphate binding"/>
    <property type="evidence" value="ECO:0007669"/>
    <property type="project" value="UniProtKB-UniRule"/>
</dbReference>
<dbReference type="PANTHER" id="PTHR30511:SF0">
    <property type="entry name" value="ALANINE RACEMASE, CATABOLIC-RELATED"/>
    <property type="match status" value="1"/>
</dbReference>
<dbReference type="SMART" id="SM01005">
    <property type="entry name" value="Ala_racemase_C"/>
    <property type="match status" value="1"/>
</dbReference>
<dbReference type="UniPathway" id="UPA00042">
    <property type="reaction ID" value="UER00497"/>
</dbReference>
<dbReference type="FunFam" id="3.20.20.10:FF:000002">
    <property type="entry name" value="Alanine racemase"/>
    <property type="match status" value="1"/>
</dbReference>
<dbReference type="NCBIfam" id="TIGR00492">
    <property type="entry name" value="alr"/>
    <property type="match status" value="1"/>
</dbReference>
<dbReference type="InterPro" id="IPR011079">
    <property type="entry name" value="Ala_racemase_C"/>
</dbReference>
<evidence type="ECO:0000256" key="6">
    <source>
        <dbReference type="PIRSR" id="PIRSR600821-52"/>
    </source>
</evidence>
<dbReference type="SUPFAM" id="SSF50621">
    <property type="entry name" value="Alanine racemase C-terminal domain-like"/>
    <property type="match status" value="1"/>
</dbReference>
<comment type="similarity">
    <text evidence="4">Belongs to the alanine racemase family.</text>
</comment>
<dbReference type="InterPro" id="IPR020622">
    <property type="entry name" value="Ala_racemase_pyridoxalP-BS"/>
</dbReference>
<dbReference type="EC" id="5.1.1.1" evidence="4"/>
<evidence type="ECO:0000259" key="7">
    <source>
        <dbReference type="SMART" id="SM01005"/>
    </source>
</evidence>
<feature type="active site" description="Proton acceptor; specific for L-alanine" evidence="4">
    <location>
        <position position="272"/>
    </location>
</feature>
<dbReference type="RefSeq" id="WP_171104241.1">
    <property type="nucleotide sequence ID" value="NZ_BMPT01000002.1"/>
</dbReference>
<keyword evidence="9" id="KW-1185">Reference proteome</keyword>
<comment type="function">
    <text evidence="4">Catalyzes the interconversion of L-alanine and D-alanine. May also act on other amino acids.</text>
</comment>
<proteinExistence type="inferred from homology"/>
<reference evidence="8" key="2">
    <citation type="submission" date="2020-09" db="EMBL/GenBank/DDBJ databases">
        <authorList>
            <person name="Sun Q."/>
            <person name="Ohkuma M."/>
        </authorList>
    </citation>
    <scope>NUCLEOTIDE SEQUENCE</scope>
    <source>
        <strain evidence="8">JCM 3051</strain>
    </source>
</reference>
<feature type="binding site" evidence="4 6">
    <location>
        <position position="340"/>
    </location>
    <ligand>
        <name>substrate</name>
    </ligand>
</feature>
<feature type="domain" description="Alanine racemase C-terminal" evidence="7">
    <location>
        <begin position="251"/>
        <end position="403"/>
    </location>
</feature>
<dbReference type="Pfam" id="PF00842">
    <property type="entry name" value="Ala_racemase_C"/>
    <property type="match status" value="1"/>
</dbReference>
<dbReference type="PRINTS" id="PR00992">
    <property type="entry name" value="ALARACEMASE"/>
</dbReference>
<evidence type="ECO:0000313" key="8">
    <source>
        <dbReference type="EMBL" id="GGM12649.1"/>
    </source>
</evidence>
<dbReference type="AlphaFoldDB" id="A0A8H9GF51"/>
<dbReference type="Gene3D" id="2.40.37.10">
    <property type="entry name" value="Lyase, Ornithine Decarboxylase, Chain A, domain 1"/>
    <property type="match status" value="1"/>
</dbReference>
<feature type="binding site" evidence="4 6">
    <location>
        <position position="138"/>
    </location>
    <ligand>
        <name>substrate</name>
    </ligand>
</feature>
<gene>
    <name evidence="8" type="primary">alr</name>
    <name evidence="8" type="ORF">GCM10010102_05420</name>
</gene>
<reference evidence="8" key="1">
    <citation type="journal article" date="2014" name="Int. J. Syst. Evol. Microbiol.">
        <title>Complete genome sequence of Corynebacterium casei LMG S-19264T (=DSM 44701T), isolated from a smear-ripened cheese.</title>
        <authorList>
            <consortium name="US DOE Joint Genome Institute (JGI-PGF)"/>
            <person name="Walter F."/>
            <person name="Albersmeier A."/>
            <person name="Kalinowski J."/>
            <person name="Ruckert C."/>
        </authorList>
    </citation>
    <scope>NUCLEOTIDE SEQUENCE</scope>
    <source>
        <strain evidence="8">JCM 3051</strain>
    </source>
</reference>
<feature type="modified residue" description="N6-(pyridoxal phosphate)lysine" evidence="4 5">
    <location>
        <position position="39"/>
    </location>
</feature>
<protein>
    <recommendedName>
        <fullName evidence="4">Alanine racemase</fullName>
        <ecNumber evidence="4">5.1.1.1</ecNumber>
    </recommendedName>
</protein>
<evidence type="ECO:0000256" key="4">
    <source>
        <dbReference type="HAMAP-Rule" id="MF_01201"/>
    </source>
</evidence>
<name>A0A8H9GF51_9MICO</name>
<evidence type="ECO:0000256" key="3">
    <source>
        <dbReference type="ARBA" id="ARBA00023235"/>
    </source>
</evidence>
<dbReference type="GO" id="GO:0005829">
    <property type="term" value="C:cytosol"/>
    <property type="evidence" value="ECO:0007669"/>
    <property type="project" value="TreeGrafter"/>
</dbReference>
<evidence type="ECO:0000256" key="1">
    <source>
        <dbReference type="ARBA" id="ARBA00001933"/>
    </source>
</evidence>
<comment type="cofactor">
    <cofactor evidence="1 4 5">
        <name>pyridoxal 5'-phosphate</name>
        <dbReference type="ChEBI" id="CHEBI:597326"/>
    </cofactor>
</comment>
<dbReference type="Pfam" id="PF01168">
    <property type="entry name" value="Ala_racemase_N"/>
    <property type="match status" value="1"/>
</dbReference>